<proteinExistence type="predicted"/>
<keyword evidence="5" id="KW-0460">Magnesium</keyword>
<accession>A0ABR1J2J7</accession>
<evidence type="ECO:0000313" key="8">
    <source>
        <dbReference type="EMBL" id="KAK7445406.1"/>
    </source>
</evidence>
<evidence type="ECO:0000256" key="4">
    <source>
        <dbReference type="ARBA" id="ARBA00022801"/>
    </source>
</evidence>
<keyword evidence="3" id="KW-0479">Metal-binding</keyword>
<dbReference type="InterPro" id="IPR045121">
    <property type="entry name" value="CoAse"/>
</dbReference>
<dbReference type="PANTHER" id="PTHR12992">
    <property type="entry name" value="NUDIX HYDROLASE"/>
    <property type="match status" value="1"/>
</dbReference>
<evidence type="ECO:0000259" key="7">
    <source>
        <dbReference type="PROSITE" id="PS51462"/>
    </source>
</evidence>
<evidence type="ECO:0000256" key="5">
    <source>
        <dbReference type="ARBA" id="ARBA00022842"/>
    </source>
</evidence>
<evidence type="ECO:0000256" key="3">
    <source>
        <dbReference type="ARBA" id="ARBA00022723"/>
    </source>
</evidence>
<gene>
    <name evidence="8" type="ORF">VKT23_014823</name>
</gene>
<reference evidence="8 9" key="1">
    <citation type="submission" date="2024-01" db="EMBL/GenBank/DDBJ databases">
        <title>A draft genome for the cacao thread blight pathogen Marasmiellus scandens.</title>
        <authorList>
            <person name="Baruah I.K."/>
            <person name="Leung J."/>
            <person name="Bukari Y."/>
            <person name="Amoako-Attah I."/>
            <person name="Meinhardt L.W."/>
            <person name="Bailey B.A."/>
            <person name="Cohen S.P."/>
        </authorList>
    </citation>
    <scope>NUCLEOTIDE SEQUENCE [LARGE SCALE GENOMIC DNA]</scope>
    <source>
        <strain evidence="8 9">GH-19</strain>
    </source>
</reference>
<dbReference type="EMBL" id="JBANRG010000047">
    <property type="protein sequence ID" value="KAK7445406.1"/>
    <property type="molecule type" value="Genomic_DNA"/>
</dbReference>
<dbReference type="InterPro" id="IPR000086">
    <property type="entry name" value="NUDIX_hydrolase_dom"/>
</dbReference>
<dbReference type="PROSITE" id="PS51462">
    <property type="entry name" value="NUDIX"/>
    <property type="match status" value="1"/>
</dbReference>
<comment type="cofactor">
    <cofactor evidence="1">
        <name>Mn(2+)</name>
        <dbReference type="ChEBI" id="CHEBI:29035"/>
    </cofactor>
</comment>
<dbReference type="SUPFAM" id="SSF55811">
    <property type="entry name" value="Nudix"/>
    <property type="match status" value="1"/>
</dbReference>
<sequence length="250" mass="27294">MAILNLHRPLTKTALSTIRSALASSSVISVPNHVSSGDAAVLIPLTNVGNVPGILFQVRAKDLRSHSGEVSFPGGRADSTDSSLLDTALRETREELNIRPDCIEILGRLGPPEHNLRGDLTVYPWVGFVYPEPTTLHRSFVDDEPLPSCDLDIIQAGINAPEVDSVFHVQLSELVSPSRLRHSMFRGQRPYSAVNVSDIVRGTPFGLGVRTEALEDDTEIGTGKNEGDLEIWGLTGWYLNLLLRALKLEI</sequence>
<protein>
    <recommendedName>
        <fullName evidence="7">Nudix hydrolase domain-containing protein</fullName>
    </recommendedName>
</protein>
<organism evidence="8 9">
    <name type="scientific">Marasmiellus scandens</name>
    <dbReference type="NCBI Taxonomy" id="2682957"/>
    <lineage>
        <taxon>Eukaryota</taxon>
        <taxon>Fungi</taxon>
        <taxon>Dikarya</taxon>
        <taxon>Basidiomycota</taxon>
        <taxon>Agaricomycotina</taxon>
        <taxon>Agaricomycetes</taxon>
        <taxon>Agaricomycetidae</taxon>
        <taxon>Agaricales</taxon>
        <taxon>Marasmiineae</taxon>
        <taxon>Omphalotaceae</taxon>
        <taxon>Marasmiellus</taxon>
    </lineage>
</organism>
<dbReference type="CDD" id="cd03426">
    <property type="entry name" value="NUDIX_CoAse_Nudt7"/>
    <property type="match status" value="1"/>
</dbReference>
<dbReference type="Gene3D" id="3.90.79.10">
    <property type="entry name" value="Nucleoside Triphosphate Pyrophosphohydrolase"/>
    <property type="match status" value="1"/>
</dbReference>
<dbReference type="Proteomes" id="UP001498398">
    <property type="component" value="Unassembled WGS sequence"/>
</dbReference>
<dbReference type="InterPro" id="IPR015797">
    <property type="entry name" value="NUDIX_hydrolase-like_dom_sf"/>
</dbReference>
<keyword evidence="9" id="KW-1185">Reference proteome</keyword>
<name>A0ABR1J2J7_9AGAR</name>
<keyword evidence="4" id="KW-0378">Hydrolase</keyword>
<comment type="cofactor">
    <cofactor evidence="2">
        <name>Mg(2+)</name>
        <dbReference type="ChEBI" id="CHEBI:18420"/>
    </cofactor>
</comment>
<evidence type="ECO:0000256" key="1">
    <source>
        <dbReference type="ARBA" id="ARBA00001936"/>
    </source>
</evidence>
<evidence type="ECO:0000313" key="9">
    <source>
        <dbReference type="Proteomes" id="UP001498398"/>
    </source>
</evidence>
<evidence type="ECO:0000256" key="2">
    <source>
        <dbReference type="ARBA" id="ARBA00001946"/>
    </source>
</evidence>
<evidence type="ECO:0000256" key="6">
    <source>
        <dbReference type="ARBA" id="ARBA00023211"/>
    </source>
</evidence>
<dbReference type="Pfam" id="PF00293">
    <property type="entry name" value="NUDIX"/>
    <property type="match status" value="1"/>
</dbReference>
<keyword evidence="6" id="KW-0464">Manganese</keyword>
<dbReference type="PANTHER" id="PTHR12992:SF24">
    <property type="entry name" value="PEROXISOMAL COENZYME A DIPHOSPHATASE NUDT7"/>
    <property type="match status" value="1"/>
</dbReference>
<feature type="domain" description="Nudix hydrolase" evidence="7">
    <location>
        <begin position="36"/>
        <end position="192"/>
    </location>
</feature>
<comment type="caution">
    <text evidence="8">The sequence shown here is derived from an EMBL/GenBank/DDBJ whole genome shotgun (WGS) entry which is preliminary data.</text>
</comment>